<accession>A0AAW9AAH6</accession>
<dbReference type="AlphaFoldDB" id="A0AAW9AAH6"/>
<gene>
    <name evidence="1" type="ORF">QTL97_17135</name>
</gene>
<protein>
    <submittedName>
        <fullName evidence="1">Uncharacterized protein</fullName>
    </submittedName>
</protein>
<name>A0AAW9AAH6_9BACL</name>
<proteinExistence type="predicted"/>
<organism evidence="1 2">
    <name type="scientific">Sporosarcina thermotolerans</name>
    <dbReference type="NCBI Taxonomy" id="633404"/>
    <lineage>
        <taxon>Bacteria</taxon>
        <taxon>Bacillati</taxon>
        <taxon>Bacillota</taxon>
        <taxon>Bacilli</taxon>
        <taxon>Bacillales</taxon>
        <taxon>Caryophanaceae</taxon>
        <taxon>Sporosarcina</taxon>
    </lineage>
</organism>
<dbReference type="EMBL" id="JAUBDJ010000015">
    <property type="protein sequence ID" value="MDW0118651.1"/>
    <property type="molecule type" value="Genomic_DNA"/>
</dbReference>
<evidence type="ECO:0000313" key="1">
    <source>
        <dbReference type="EMBL" id="MDW0118651.1"/>
    </source>
</evidence>
<dbReference type="Proteomes" id="UP001271648">
    <property type="component" value="Unassembled WGS sequence"/>
</dbReference>
<evidence type="ECO:0000313" key="2">
    <source>
        <dbReference type="Proteomes" id="UP001271648"/>
    </source>
</evidence>
<sequence>MNKRQKKKVGTRYHLLRQAQRQAQKRKGEKCIAYEIVEIGKSDMVHKDGFGTEYAYGTHWIVKVLHRKSVYFGKEHTPYQTIVYPCTSHGTGDSNAALHVIFHWREKSGDMIPFFERIVDDMKQDRYWEADY</sequence>
<keyword evidence="2" id="KW-1185">Reference proteome</keyword>
<reference evidence="1 2" key="1">
    <citation type="submission" date="2023-06" db="EMBL/GenBank/DDBJ databases">
        <title>Sporosarcina sp. nov., isolated from Korean traditional fermented seafood 'Jeotgal'.</title>
        <authorList>
            <person name="Yang A.I."/>
            <person name="Shin N.-R."/>
        </authorList>
    </citation>
    <scope>NUCLEOTIDE SEQUENCE [LARGE SCALE GENOMIC DNA]</scope>
    <source>
        <strain evidence="1 2">KCTC43456</strain>
    </source>
</reference>
<dbReference type="RefSeq" id="WP_283734266.1">
    <property type="nucleotide sequence ID" value="NZ_CP125968.1"/>
</dbReference>
<comment type="caution">
    <text evidence="1">The sequence shown here is derived from an EMBL/GenBank/DDBJ whole genome shotgun (WGS) entry which is preliminary data.</text>
</comment>